<dbReference type="RefSeq" id="XP_064700089.1">
    <property type="nucleotide sequence ID" value="XM_064854773.1"/>
</dbReference>
<evidence type="ECO:0000256" key="5">
    <source>
        <dbReference type="SAM" id="MobiDB-lite"/>
    </source>
</evidence>
<evidence type="ECO:0000256" key="2">
    <source>
        <dbReference type="ARBA" id="ARBA00022692"/>
    </source>
</evidence>
<evidence type="ECO:0000313" key="7">
    <source>
        <dbReference type="EMBL" id="KAK5044426.1"/>
    </source>
</evidence>
<evidence type="ECO:0000256" key="1">
    <source>
        <dbReference type="ARBA" id="ARBA00004141"/>
    </source>
</evidence>
<dbReference type="InterPro" id="IPR045863">
    <property type="entry name" value="CorA_TM1_TM2"/>
</dbReference>
<evidence type="ECO:0000256" key="4">
    <source>
        <dbReference type="ARBA" id="ARBA00023136"/>
    </source>
</evidence>
<sequence length="337" mass="38455">MPRVDEDSKGNQVIRADSDLPDDEDGKGYIWYEMGLFTQWKKAGHSRALCIDAPEKLQSELQSALQSRDITLNFSDPFALHTSILDQMFHLYDTSVWRVRNPVRKVEKARETIKKERAERKKRPNDESVSHTGFRDAARGFKTRYPRFRDSVSDDRNPARLTDAAEVNLPMFDGSGKDLHRASPRVFELSTPTSSQPQGSISLEPRKAEERNRIGNSFPSASTPLEGRQKPYRTQAYTVLVLQDSEVMRTVALLTMILLPPTFLSTFFSTTFFSFEESGWRVSRAIWIYFIIAVPVTLICLGSWHVWLYGTGKARAILNKYVERRRTLAARGGVQSV</sequence>
<keyword evidence="3 6" id="KW-1133">Transmembrane helix</keyword>
<name>A0AAV9MSH2_9EURO</name>
<evidence type="ECO:0000256" key="6">
    <source>
        <dbReference type="SAM" id="Phobius"/>
    </source>
</evidence>
<feature type="transmembrane region" description="Helical" evidence="6">
    <location>
        <begin position="287"/>
        <end position="310"/>
    </location>
</feature>
<accession>A0AAV9MSH2</accession>
<keyword evidence="2 6" id="KW-0812">Transmembrane</keyword>
<dbReference type="AlphaFoldDB" id="A0AAV9MSH2"/>
<feature type="region of interest" description="Disordered" evidence="5">
    <location>
        <begin position="1"/>
        <end position="20"/>
    </location>
</feature>
<dbReference type="GO" id="GO:0016020">
    <property type="term" value="C:membrane"/>
    <property type="evidence" value="ECO:0007669"/>
    <property type="project" value="UniProtKB-SubCell"/>
</dbReference>
<dbReference type="GeneID" id="89979394"/>
<reference evidence="7 8" key="1">
    <citation type="submission" date="2023-08" db="EMBL/GenBank/DDBJ databases">
        <title>Black Yeasts Isolated from many extreme environments.</title>
        <authorList>
            <person name="Coleine C."/>
            <person name="Stajich J.E."/>
            <person name="Selbmann L."/>
        </authorList>
    </citation>
    <scope>NUCLEOTIDE SEQUENCE [LARGE SCALE GENOMIC DNA]</scope>
    <source>
        <strain evidence="7 8">CCFEE 5792</strain>
    </source>
</reference>
<dbReference type="SUPFAM" id="SSF144083">
    <property type="entry name" value="Magnesium transport protein CorA, transmembrane region"/>
    <property type="match status" value="1"/>
</dbReference>
<dbReference type="EMBL" id="JAVRRD010000050">
    <property type="protein sequence ID" value="KAK5044426.1"/>
    <property type="molecule type" value="Genomic_DNA"/>
</dbReference>
<evidence type="ECO:0000313" key="8">
    <source>
        <dbReference type="Proteomes" id="UP001358417"/>
    </source>
</evidence>
<protein>
    <submittedName>
        <fullName evidence="7">Uncharacterized protein</fullName>
    </submittedName>
</protein>
<keyword evidence="4 6" id="KW-0472">Membrane</keyword>
<feature type="region of interest" description="Disordered" evidence="5">
    <location>
        <begin position="188"/>
        <end position="227"/>
    </location>
</feature>
<feature type="compositionally biased region" description="Basic and acidic residues" evidence="5">
    <location>
        <begin position="204"/>
        <end position="213"/>
    </location>
</feature>
<feature type="compositionally biased region" description="Polar residues" evidence="5">
    <location>
        <begin position="190"/>
        <end position="201"/>
    </location>
</feature>
<dbReference type="Proteomes" id="UP001358417">
    <property type="component" value="Unassembled WGS sequence"/>
</dbReference>
<feature type="region of interest" description="Disordered" evidence="5">
    <location>
        <begin position="110"/>
        <end position="135"/>
    </location>
</feature>
<proteinExistence type="predicted"/>
<feature type="compositionally biased region" description="Polar residues" evidence="5">
    <location>
        <begin position="214"/>
        <end position="223"/>
    </location>
</feature>
<feature type="transmembrane region" description="Helical" evidence="6">
    <location>
        <begin position="251"/>
        <end position="275"/>
    </location>
</feature>
<comment type="caution">
    <text evidence="7">The sequence shown here is derived from an EMBL/GenBank/DDBJ whole genome shotgun (WGS) entry which is preliminary data.</text>
</comment>
<gene>
    <name evidence="7" type="ORF">LTR84_011240</name>
</gene>
<evidence type="ECO:0000256" key="3">
    <source>
        <dbReference type="ARBA" id="ARBA00022989"/>
    </source>
</evidence>
<dbReference type="Gene3D" id="1.20.58.340">
    <property type="entry name" value="Magnesium transport protein CorA, transmembrane region"/>
    <property type="match status" value="1"/>
</dbReference>
<comment type="subcellular location">
    <subcellularLocation>
        <location evidence="1">Membrane</location>
        <topology evidence="1">Multi-pass membrane protein</topology>
    </subcellularLocation>
</comment>
<keyword evidence="8" id="KW-1185">Reference proteome</keyword>
<organism evidence="7 8">
    <name type="scientific">Exophiala bonariae</name>
    <dbReference type="NCBI Taxonomy" id="1690606"/>
    <lineage>
        <taxon>Eukaryota</taxon>
        <taxon>Fungi</taxon>
        <taxon>Dikarya</taxon>
        <taxon>Ascomycota</taxon>
        <taxon>Pezizomycotina</taxon>
        <taxon>Eurotiomycetes</taxon>
        <taxon>Chaetothyriomycetidae</taxon>
        <taxon>Chaetothyriales</taxon>
        <taxon>Herpotrichiellaceae</taxon>
        <taxon>Exophiala</taxon>
    </lineage>
</organism>